<protein>
    <submittedName>
        <fullName evidence="6">Aldehyde dehydrogenase family protein</fullName>
    </submittedName>
</protein>
<dbReference type="AlphaFoldDB" id="A0A5N0E5U7"/>
<evidence type="ECO:0000313" key="7">
    <source>
        <dbReference type="Proteomes" id="UP000323876"/>
    </source>
</evidence>
<dbReference type="SUPFAM" id="SSF53720">
    <property type="entry name" value="ALDH-like"/>
    <property type="match status" value="1"/>
</dbReference>
<dbReference type="Gene3D" id="3.40.605.10">
    <property type="entry name" value="Aldehyde Dehydrogenase, Chain A, domain 1"/>
    <property type="match status" value="1"/>
</dbReference>
<evidence type="ECO:0000256" key="1">
    <source>
        <dbReference type="ARBA" id="ARBA00009986"/>
    </source>
</evidence>
<evidence type="ECO:0000256" key="2">
    <source>
        <dbReference type="ARBA" id="ARBA00023002"/>
    </source>
</evidence>
<dbReference type="PANTHER" id="PTHR42991">
    <property type="entry name" value="ALDEHYDE DEHYDROGENASE"/>
    <property type="match status" value="1"/>
</dbReference>
<dbReference type="InterPro" id="IPR051020">
    <property type="entry name" value="ALDH-related_metabolic_enz"/>
</dbReference>
<dbReference type="InterPro" id="IPR016163">
    <property type="entry name" value="Ald_DH_C"/>
</dbReference>
<sequence length="466" mass="48179">MFRDGAVQPSSDELTVCNPWNGETVGVVARDTVAQLDEAIQGVRAAWRPLRPDRRAAILGQAARLIRARSGELAELISRESGVCIAETRKETERAAANLIVAATETERLRGESIPVPGQDRLALTKFEPIGIVAAITPFNRPLNQVVVKVAPGVAAGCAVVLKPSEKTPLTALAFAEILLEAGLPAENLVVTTGAPGVLGPALAGHPDIDMVTFTGSVHTGRAVSVAAAGKKILLELGGNDPLIVLPDADLALAVQLAGQGAFATAGQSCRGIKRVIVVGAAADDLVARLVEAARHKQAGDPLDPATDVGPLVSEEAAITVERRIGDAVAANAKLLLGGDRRGPLITPAVLDNVPADAELVVEETFGPVAPVIRVADTAAAIRVANSTRYGLQAGVITADVAEFTEIAAALRVGAVNLNAGPHFDSPHIPFGGVKSSGIGREGIPYSIREMSTVKTITLPYPLHQG</sequence>
<evidence type="ECO:0000256" key="3">
    <source>
        <dbReference type="PROSITE-ProRule" id="PRU10007"/>
    </source>
</evidence>
<dbReference type="Pfam" id="PF00171">
    <property type="entry name" value="Aldedh"/>
    <property type="match status" value="1"/>
</dbReference>
<reference evidence="6 7" key="1">
    <citation type="submission" date="2019-09" db="EMBL/GenBank/DDBJ databases">
        <authorList>
            <person name="Wang X."/>
        </authorList>
    </citation>
    <scope>NUCLEOTIDE SEQUENCE [LARGE SCALE GENOMIC DNA]</scope>
    <source>
        <strain evidence="6 7">CICC 11023</strain>
    </source>
</reference>
<evidence type="ECO:0000259" key="5">
    <source>
        <dbReference type="Pfam" id="PF00171"/>
    </source>
</evidence>
<dbReference type="InterPro" id="IPR029510">
    <property type="entry name" value="Ald_DH_CS_GLU"/>
</dbReference>
<evidence type="ECO:0000256" key="4">
    <source>
        <dbReference type="RuleBase" id="RU003345"/>
    </source>
</evidence>
<comment type="caution">
    <text evidence="6">The sequence shown here is derived from an EMBL/GenBank/DDBJ whole genome shotgun (WGS) entry which is preliminary data.</text>
</comment>
<dbReference type="PANTHER" id="PTHR42991:SF1">
    <property type="entry name" value="ALDEHYDE DEHYDROGENASE"/>
    <property type="match status" value="1"/>
</dbReference>
<gene>
    <name evidence="6" type="ORF">F3087_33070</name>
</gene>
<dbReference type="InterPro" id="IPR015590">
    <property type="entry name" value="Aldehyde_DH_dom"/>
</dbReference>
<dbReference type="EMBL" id="VXLC01000018">
    <property type="protein sequence ID" value="KAA8884798.1"/>
    <property type="molecule type" value="Genomic_DNA"/>
</dbReference>
<name>A0A5N0E5U7_9NOCA</name>
<dbReference type="GO" id="GO:0008911">
    <property type="term" value="F:lactaldehyde dehydrogenase (NAD+) activity"/>
    <property type="evidence" value="ECO:0007669"/>
    <property type="project" value="TreeGrafter"/>
</dbReference>
<organism evidence="6 7">
    <name type="scientific">Nocardia colli</name>
    <dbReference type="NCBI Taxonomy" id="2545717"/>
    <lineage>
        <taxon>Bacteria</taxon>
        <taxon>Bacillati</taxon>
        <taxon>Actinomycetota</taxon>
        <taxon>Actinomycetes</taxon>
        <taxon>Mycobacteriales</taxon>
        <taxon>Nocardiaceae</taxon>
        <taxon>Nocardia</taxon>
    </lineage>
</organism>
<comment type="similarity">
    <text evidence="1 4">Belongs to the aldehyde dehydrogenase family.</text>
</comment>
<dbReference type="InterPro" id="IPR016162">
    <property type="entry name" value="Ald_DH_N"/>
</dbReference>
<dbReference type="Proteomes" id="UP000323876">
    <property type="component" value="Unassembled WGS sequence"/>
</dbReference>
<feature type="active site" evidence="3">
    <location>
        <position position="236"/>
    </location>
</feature>
<keyword evidence="2 4" id="KW-0560">Oxidoreductase</keyword>
<proteinExistence type="inferred from homology"/>
<dbReference type="InterPro" id="IPR016161">
    <property type="entry name" value="Ald_DH/histidinol_DH"/>
</dbReference>
<dbReference type="RefSeq" id="WP_150406017.1">
    <property type="nucleotide sequence ID" value="NZ_VXLC01000018.1"/>
</dbReference>
<dbReference type="Gene3D" id="3.40.309.10">
    <property type="entry name" value="Aldehyde Dehydrogenase, Chain A, domain 2"/>
    <property type="match status" value="1"/>
</dbReference>
<dbReference type="PROSITE" id="PS00687">
    <property type="entry name" value="ALDEHYDE_DEHYDR_GLU"/>
    <property type="match status" value="1"/>
</dbReference>
<accession>A0A5N0E5U7</accession>
<evidence type="ECO:0000313" key="6">
    <source>
        <dbReference type="EMBL" id="KAA8884798.1"/>
    </source>
</evidence>
<keyword evidence="7" id="KW-1185">Reference proteome</keyword>
<feature type="domain" description="Aldehyde dehydrogenase" evidence="5">
    <location>
        <begin position="8"/>
        <end position="457"/>
    </location>
</feature>
<dbReference type="OrthoDB" id="6882680at2"/>